<evidence type="ECO:0000313" key="1">
    <source>
        <dbReference type="EMBL" id="CCH67604.1"/>
    </source>
</evidence>
<reference evidence="1 2" key="1">
    <citation type="submission" date="2012-05" db="EMBL/GenBank/DDBJ databases">
        <authorList>
            <person name="Hilton J."/>
        </authorList>
    </citation>
    <scope>NUCLEOTIDE SEQUENCE [LARGE SCALE GENOMIC DNA]</scope>
    <source>
        <strain evidence="1 2">HH01</strain>
    </source>
</reference>
<sequence length="38" mass="4099">MLESRIMQALSNDAQINYECVIVDTSPPSACADAATLR</sequence>
<reference evidence="2" key="2">
    <citation type="submission" date="2016-01" db="EMBL/GenBank/DDBJ databases">
        <title>Diatom-associated endosymboitic cyanobacterium lacks core nitrogen metabolism enzymes.</title>
        <authorList>
            <person name="Hilton J.A."/>
            <person name="Foster R.A."/>
            <person name="Tripp H.J."/>
            <person name="Carter B.J."/>
            <person name="Zehr J.P."/>
            <person name="Villareal T.A."/>
        </authorList>
    </citation>
    <scope>NUCLEOTIDE SEQUENCE [LARGE SCALE GENOMIC DNA]</scope>
    <source>
        <strain evidence="2">HH01</strain>
    </source>
</reference>
<evidence type="ECO:0000313" key="2">
    <source>
        <dbReference type="Proteomes" id="UP000053051"/>
    </source>
</evidence>
<dbReference type="AlphaFoldDB" id="M1WSR8"/>
<name>M1WSR8_9NOST</name>
<protein>
    <submittedName>
        <fullName evidence="1">Uncharacterized protein</fullName>
    </submittedName>
</protein>
<keyword evidence="2" id="KW-1185">Reference proteome</keyword>
<gene>
    <name evidence="1" type="ORF">RINTHH_14490</name>
</gene>
<comment type="caution">
    <text evidence="1">The sequence shown here is derived from an EMBL/GenBank/DDBJ whole genome shotgun (WGS) entry which is preliminary data.</text>
</comment>
<proteinExistence type="predicted"/>
<dbReference type="EMBL" id="CAIY01000049">
    <property type="protein sequence ID" value="CCH67604.1"/>
    <property type="molecule type" value="Genomic_DNA"/>
</dbReference>
<dbReference type="Proteomes" id="UP000053051">
    <property type="component" value="Unassembled WGS sequence"/>
</dbReference>
<dbReference type="STRING" id="1165094.RINTHH_14490"/>
<organism evidence="1 2">
    <name type="scientific">Richelia intracellularis HH01</name>
    <dbReference type="NCBI Taxonomy" id="1165094"/>
    <lineage>
        <taxon>Bacteria</taxon>
        <taxon>Bacillati</taxon>
        <taxon>Cyanobacteriota</taxon>
        <taxon>Cyanophyceae</taxon>
        <taxon>Nostocales</taxon>
        <taxon>Nostocaceae</taxon>
        <taxon>Richelia</taxon>
    </lineage>
</organism>
<accession>M1WSR8</accession>